<feature type="domain" description="DUF1565" evidence="2">
    <location>
        <begin position="782"/>
        <end position="996"/>
    </location>
</feature>
<dbReference type="Gene3D" id="2.60.40.10">
    <property type="entry name" value="Immunoglobulins"/>
    <property type="match status" value="2"/>
</dbReference>
<dbReference type="NCBIfam" id="TIGR04534">
    <property type="entry name" value="ELWxxDGT_rpt"/>
    <property type="match status" value="1"/>
</dbReference>
<dbReference type="RefSeq" id="WP_182802878.1">
    <property type="nucleotide sequence ID" value="NZ_CP060007.1"/>
</dbReference>
<dbReference type="Proteomes" id="UP000515344">
    <property type="component" value="Chromosome"/>
</dbReference>
<evidence type="ECO:0000313" key="4">
    <source>
        <dbReference type="Proteomes" id="UP000515344"/>
    </source>
</evidence>
<dbReference type="SUPFAM" id="SSF69304">
    <property type="entry name" value="Tricorn protease N-terminal domain"/>
    <property type="match status" value="1"/>
</dbReference>
<dbReference type="Pfam" id="PF13573">
    <property type="entry name" value="SprB"/>
    <property type="match status" value="4"/>
</dbReference>
<name>A0A7G5XGG4_9BACT</name>
<dbReference type="Pfam" id="PF07602">
    <property type="entry name" value="DUF1565"/>
    <property type="match status" value="2"/>
</dbReference>
<proteinExistence type="predicted"/>
<dbReference type="Gene3D" id="2.60.40.740">
    <property type="match status" value="1"/>
</dbReference>
<dbReference type="InterPro" id="IPR011459">
    <property type="entry name" value="DUF1565"/>
</dbReference>
<dbReference type="SMART" id="SM00710">
    <property type="entry name" value="PbH1"/>
    <property type="match status" value="16"/>
</dbReference>
<dbReference type="InterPro" id="IPR012334">
    <property type="entry name" value="Pectin_lyas_fold"/>
</dbReference>
<evidence type="ECO:0000256" key="1">
    <source>
        <dbReference type="SAM" id="SignalP"/>
    </source>
</evidence>
<gene>
    <name evidence="3" type="ORF">H4075_21330</name>
</gene>
<sequence length="2383" mass="248088">MKKVVFSILMLCTYVAAISQNPILLKDVSPGNNSGTIQQIVKTSNYTFFNENDGGAATDRSLYRTDGTPAGTLKLNLTYPGYISTKAEKLTALGNKIIFAGDNSANYGEVWISDGTQSGTVALERFQPNSNRIPVVEINAMDSYAYYSVINKDASNVNHAYLKRTDGTAAGTSLVYDFSAFTGVPQVVFLTPVNNILYFIVYDQFGTGADQLWRSDGTTAGTYMVYDFTTAAFVEGFIMPAGNVFYILIGSVVSGVRQNTLWKSDGTAAGTAPLKLIGTGNNYIYPAFASIGSTLYFAGQDGNGRELWKTDGTEVGTVRLADINPGAASANPINFTVFNNALYFSANNGTNGTELWKYNGTVAAMVEDILPGSGSSSPSFLVESNGTILFQATNGITGNELWITDGTAANTKLVADINIAGSSLPNLLTTGNPVYFAANDGVNGFEVFKYDNSGGIQNIKTKLYVNDNSTAGDVFTTAIGNNENAGTAAAPYASLQYAVSQAAPGAVIYVDAGAFSEQVIIDKGISIIGAGATLTFFTPPASSLVPAPGPFTEIGLFETTQNIGDVHISGLSLNSNNASQNIIIQSGGSVKNCSLLNGGQGIFFRIESATKTAVIENNFIQPQGIGINCQGAGLTALIKNNTITNTTEFYSGIFAGLDFGPLPSLTVTNNILNNYASYGIGISGASYNGTINQNSFTGAGVAINRNGNGGNTLLASCNWFGSSDAGTVASKIIGTVNYTPFLTSGIDGSSNVGFQPTATCPAGNTWYVNNNNLSGDLFTTAVGNNANAGTKTAPFATIQYAVNIAATNDIIYVDAGTYTEQVTITKGITIIGAGQNLTFILKPTTTAPPPGPFTEQGVIQTSQNIGDVNIKDLSVTGDYNINVTPLIIQTGGSVRNCKLQNGNQGLFVRIDPATNPTSKTFVIEGNTIDAEYIAVNVAGTNLSATLNNNTLTANNTGFSSGLWAGMDFGPLGRLTATNNLFNKYVTSGIQISASNASITQNAFIGTGTLAINRTGGANITANCNWYGTTNPTSITTKVNAGVTYYPWFTDGTDASSQPGFQHNETCGASSNIYYVNDNSTSGDLFTTAVGNDANAGTTPTSPLATINAALTKASPGATIYIDAGTYSAQNTTIGKQVQIIGTNYNASPNNPSDPLLINPVRNAESIIDNSTWTIGADGISITGLTFTPTGNAVVVNNTSFGGITLNRNRAKLNSIFPAFVFLGSGTGTSISSLVNWGLTINENRFEKEDASSGNSVRVNRFGNVNINNNSFVVTGSTERTQNSIAIGNAGVVAYLFVNNNIFDRAAIALNTNSLGFTNINKNIFSNTGSAFVGNNSFAESSDVLFTNNTLDGSGGIVPFVQYTRQGGNAVGATSSFTVEGNSITGTAIAGTTTLLGSMNLIFMNSVLNPSLTVRNNKISYSGDLSSVPAHLIRPIMLRGNLLNAVVEKNEITLTGTNQQPKTAGIDLPVSPAITLHPDNGNNSFLQTGSVINIRNNKVHGFKHSFVVFDNSTGANPYVGFGNLPFGATVNVNNNSFTGDSMSINHSNVGEVVNASCNWYGSAAAQEFINKLSLPTVDIAPWLTNGTDNDAATGFQPVPNSCDGYPTLITLNGSTNVTCNGAANGTINITTSYGKVPFTYTWTKEGDANFVSHDEDPTGLASGTYHLAILDGNGSNIYITDPEADGPGTITITITEPDVLTASAGGSNNVCFNGTIGTASVLPAGGTASYTYLWSNGATANEITNLAAGVYNVTVTDAKGCTTTASYEVTQPTQVIASITNTSTACSNIATVAAGGGTKGYTYLWSNGSTSPTISGVPVGTYNVTVTDANGCTATASVTLTVAEAFNPSASVTNVTCFGANNGIITVTNANGTGQLMFSKDGGVSFVNGSLPFSFTNLAPGTYNIAVKDVNGCTGFVEKTIAQPTVLTATIGSVQSTCFGTSTGAINITVSGGTPSYSYSWTGLGGSFSSSQLNISSLAAGDYTLTVRDNNNCTYSLPVTVPSIAAILVSETINNVTCRGAANGSITVNASGGTNYPPPSFNYLWNTGATTTTISNLAPGNYSVRITDNGSGCFINKSYTVTQPALVLALTTTKTNATGCNSLGTITATGSGGTAPYTYTVNGNVINESSIGGLYAGDYTVTVTDANGCTTSKIVTITDNGSDEYEGNNSKNQAKQIPTSGSLTARLALANDAADWFRFTAPVSASGLYSIKTMTTAPNVAYAINVYASGNNTPAIVPVNVINNGEKHYQLTAGTTYFVSITTATLSFICYNLTVSALEPVEITANTPQSRITVEATPVIDMLKAFTYPNPHNGNFTLSIESPEEGVATVEMYTVNGQKLSERKANVTKGKGNTVKYSNMNYAILFYKVRIGKHVATGKIISPN</sequence>
<dbReference type="InterPro" id="IPR011050">
    <property type="entry name" value="Pectin_lyase_fold/virulence"/>
</dbReference>
<dbReference type="Gene3D" id="2.160.20.10">
    <property type="entry name" value="Single-stranded right-handed beta-helix, Pectin lyase-like"/>
    <property type="match status" value="3"/>
</dbReference>
<dbReference type="SUPFAM" id="SSF51126">
    <property type="entry name" value="Pectin lyase-like"/>
    <property type="match status" value="3"/>
</dbReference>
<accession>A0A7G5XGG4</accession>
<dbReference type="SUPFAM" id="SSF89260">
    <property type="entry name" value="Collagen-binding domain"/>
    <property type="match status" value="1"/>
</dbReference>
<dbReference type="InterPro" id="IPR026444">
    <property type="entry name" value="Secre_tail"/>
</dbReference>
<dbReference type="KEGG" id="lacs:H4075_21330"/>
<keyword evidence="4" id="KW-1185">Reference proteome</keyword>
<reference evidence="4" key="1">
    <citation type="submission" date="2020-08" db="EMBL/GenBank/DDBJ databases">
        <title>Lacibacter sp. S13-6-6 genome sequencing.</title>
        <authorList>
            <person name="Jin L."/>
        </authorList>
    </citation>
    <scope>NUCLEOTIDE SEQUENCE [LARGE SCALE GENOMIC DNA]</scope>
    <source>
        <strain evidence="4">S13-6-6</strain>
    </source>
</reference>
<dbReference type="InterPro" id="IPR030916">
    <property type="entry name" value="ELWxxDGT_rpt"/>
</dbReference>
<dbReference type="InterPro" id="IPR013783">
    <property type="entry name" value="Ig-like_fold"/>
</dbReference>
<organism evidence="3 4">
    <name type="scientific">Lacibacter sediminis</name>
    <dbReference type="NCBI Taxonomy" id="2760713"/>
    <lineage>
        <taxon>Bacteria</taxon>
        <taxon>Pseudomonadati</taxon>
        <taxon>Bacteroidota</taxon>
        <taxon>Chitinophagia</taxon>
        <taxon>Chitinophagales</taxon>
        <taxon>Chitinophagaceae</taxon>
        <taxon>Lacibacter</taxon>
    </lineage>
</organism>
<dbReference type="InterPro" id="IPR006626">
    <property type="entry name" value="PbH1"/>
</dbReference>
<feature type="domain" description="DUF1565" evidence="2">
    <location>
        <begin position="479"/>
        <end position="682"/>
    </location>
</feature>
<dbReference type="NCBIfam" id="TIGR04183">
    <property type="entry name" value="Por_Secre_tail"/>
    <property type="match status" value="1"/>
</dbReference>
<keyword evidence="1" id="KW-0732">Signal</keyword>
<dbReference type="Gene3D" id="2.60.120.380">
    <property type="match status" value="1"/>
</dbReference>
<evidence type="ECO:0000259" key="2">
    <source>
        <dbReference type="Pfam" id="PF07602"/>
    </source>
</evidence>
<feature type="chain" id="PRO_5028823106" evidence="1">
    <location>
        <begin position="18"/>
        <end position="2383"/>
    </location>
</feature>
<evidence type="ECO:0000313" key="3">
    <source>
        <dbReference type="EMBL" id="QNA44567.1"/>
    </source>
</evidence>
<protein>
    <submittedName>
        <fullName evidence="3">DUF1565 domain-containing protein</fullName>
    </submittedName>
</protein>
<feature type="signal peptide" evidence="1">
    <location>
        <begin position="1"/>
        <end position="17"/>
    </location>
</feature>
<dbReference type="EMBL" id="CP060007">
    <property type="protein sequence ID" value="QNA44567.1"/>
    <property type="molecule type" value="Genomic_DNA"/>
</dbReference>
<dbReference type="InterPro" id="IPR025667">
    <property type="entry name" value="SprB_repeat"/>
</dbReference>